<sequence>MNGKYTPTTTHSSWGSGNPHLIVSHEDRHRTLPLDRDVVRIGSADDVELRLAGLQPLHAEIHHDPEDEYVLVLHGPATTSARHVPVDSIGGKLGEVLRTGARFVLGEWAFVYARDEYADHGLPYGGRQGGEGAHDPHQPERPDYTGEHPVITSPPSMT</sequence>
<accession>A0ABY5NKF2</accession>
<dbReference type="InterPro" id="IPR008984">
    <property type="entry name" value="SMAD_FHA_dom_sf"/>
</dbReference>
<reference evidence="2" key="1">
    <citation type="submission" date="2022-01" db="EMBL/GenBank/DDBJ databases">
        <title>Microbacterium eymi and Microbacterium rhizovicinus sp. nov., isolated from the rhizospheric soil of Elymus tsukushiensis, a plant native to the Dokdo Islands, Republic of Korea.</title>
        <authorList>
            <person name="Hwang Y.J."/>
        </authorList>
    </citation>
    <scope>NUCLEOTIDE SEQUENCE</scope>
    <source>
        <strain evidence="2">KUDC0405</strain>
    </source>
</reference>
<dbReference type="Proteomes" id="UP001054811">
    <property type="component" value="Chromosome"/>
</dbReference>
<organism evidence="2 3">
    <name type="scientific">Microbacterium elymi</name>
    <dbReference type="NCBI Taxonomy" id="2909587"/>
    <lineage>
        <taxon>Bacteria</taxon>
        <taxon>Bacillati</taxon>
        <taxon>Actinomycetota</taxon>
        <taxon>Actinomycetes</taxon>
        <taxon>Micrococcales</taxon>
        <taxon>Microbacteriaceae</taxon>
        <taxon>Microbacterium</taxon>
    </lineage>
</organism>
<evidence type="ECO:0000256" key="1">
    <source>
        <dbReference type="SAM" id="MobiDB-lite"/>
    </source>
</evidence>
<evidence type="ECO:0000313" key="2">
    <source>
        <dbReference type="EMBL" id="UUT35645.1"/>
    </source>
</evidence>
<feature type="region of interest" description="Disordered" evidence="1">
    <location>
        <begin position="1"/>
        <end position="20"/>
    </location>
</feature>
<name>A0ABY5NKF2_9MICO</name>
<gene>
    <name evidence="2" type="ORF">L2X98_20450</name>
</gene>
<feature type="compositionally biased region" description="Polar residues" evidence="1">
    <location>
        <begin position="1"/>
        <end position="16"/>
    </location>
</feature>
<protein>
    <recommendedName>
        <fullName evidence="4">FHA domain-containing protein</fullName>
    </recommendedName>
</protein>
<keyword evidence="3" id="KW-1185">Reference proteome</keyword>
<proteinExistence type="predicted"/>
<evidence type="ECO:0008006" key="4">
    <source>
        <dbReference type="Google" id="ProtNLM"/>
    </source>
</evidence>
<evidence type="ECO:0000313" key="3">
    <source>
        <dbReference type="Proteomes" id="UP001054811"/>
    </source>
</evidence>
<dbReference type="RefSeq" id="WP_259612257.1">
    <property type="nucleotide sequence ID" value="NZ_CP091139.2"/>
</dbReference>
<feature type="compositionally biased region" description="Basic and acidic residues" evidence="1">
    <location>
        <begin position="132"/>
        <end position="146"/>
    </location>
</feature>
<dbReference type="CDD" id="cd00060">
    <property type="entry name" value="FHA"/>
    <property type="match status" value="1"/>
</dbReference>
<dbReference type="EMBL" id="CP091139">
    <property type="protein sequence ID" value="UUT35645.1"/>
    <property type="molecule type" value="Genomic_DNA"/>
</dbReference>
<feature type="region of interest" description="Disordered" evidence="1">
    <location>
        <begin position="123"/>
        <end position="158"/>
    </location>
</feature>
<dbReference type="SUPFAM" id="SSF49879">
    <property type="entry name" value="SMAD/FHA domain"/>
    <property type="match status" value="1"/>
</dbReference>